<comment type="similarity">
    <text evidence="5">Belongs to the BPG-independent phosphoglycerate mutase family.</text>
</comment>
<comment type="cofactor">
    <cofactor evidence="2">
        <name>Mn(2+)</name>
        <dbReference type="ChEBI" id="CHEBI:29035"/>
    </cofactor>
</comment>
<evidence type="ECO:0000256" key="8">
    <source>
        <dbReference type="ARBA" id="ARBA00023152"/>
    </source>
</evidence>
<dbReference type="EC" id="5.4.2.12" evidence="6"/>
<dbReference type="FunFam" id="3.40.1450.10:FF:000001">
    <property type="entry name" value="2,3-bisphosphoglycerate-independent phosphoglycerate mutase"/>
    <property type="match status" value="1"/>
</dbReference>
<feature type="binding site" evidence="15">
    <location>
        <position position="413"/>
    </location>
    <ligand>
        <name>Mn(2+)</name>
        <dbReference type="ChEBI" id="CHEBI:29035"/>
        <label>1</label>
    </ligand>
</feature>
<feature type="binding site" evidence="14">
    <location>
        <position position="205"/>
    </location>
    <ligand>
        <name>substrate</name>
    </ligand>
</feature>
<comment type="function">
    <text evidence="3">Catalyzes the interconversion of 2-phosphoglycerate and 3-phosphoglycerate.</text>
</comment>
<evidence type="ECO:0000256" key="11">
    <source>
        <dbReference type="ARBA" id="ARBA00071648"/>
    </source>
</evidence>
<proteinExistence type="inferred from homology"/>
<evidence type="ECO:0000259" key="16">
    <source>
        <dbReference type="Pfam" id="PF01676"/>
    </source>
</evidence>
<comment type="caution">
    <text evidence="18">The sequence shown here is derived from an EMBL/GenBank/DDBJ whole genome shotgun (WGS) entry which is preliminary data.</text>
</comment>
<dbReference type="SUPFAM" id="SSF64158">
    <property type="entry name" value="2,3-Bisphosphoglycerate-independent phosphoglycerate mutase, substrate-binding domain"/>
    <property type="match status" value="1"/>
</dbReference>
<evidence type="ECO:0000313" key="18">
    <source>
        <dbReference type="EMBL" id="KAI9274617.1"/>
    </source>
</evidence>
<evidence type="ECO:0000256" key="2">
    <source>
        <dbReference type="ARBA" id="ARBA00001936"/>
    </source>
</evidence>
<dbReference type="InterPro" id="IPR006124">
    <property type="entry name" value="Metalloenzyme"/>
</dbReference>
<dbReference type="AlphaFoldDB" id="A0AAD5K8V4"/>
<evidence type="ECO:0000259" key="17">
    <source>
        <dbReference type="Pfam" id="PF06415"/>
    </source>
</evidence>
<feature type="binding site" evidence="15">
    <location>
        <position position="76"/>
    </location>
    <ligand>
        <name>Mn(2+)</name>
        <dbReference type="ChEBI" id="CHEBI:29035"/>
        <label>2</label>
    </ligand>
</feature>
<dbReference type="InterPro" id="IPR011258">
    <property type="entry name" value="BPG-indep_PGM_N"/>
</dbReference>
<keyword evidence="8" id="KW-0324">Glycolysis</keyword>
<dbReference type="Proteomes" id="UP001209540">
    <property type="component" value="Unassembled WGS sequence"/>
</dbReference>
<dbReference type="GO" id="GO:0006007">
    <property type="term" value="P:glucose catabolic process"/>
    <property type="evidence" value="ECO:0007669"/>
    <property type="project" value="InterPro"/>
</dbReference>
<comment type="pathway">
    <text evidence="4">Carbohydrate degradation; glycolysis; pyruvate from D-glyceraldehyde 3-phosphate: step 3/5.</text>
</comment>
<dbReference type="InterPro" id="IPR017850">
    <property type="entry name" value="Alkaline_phosphatase_core_sf"/>
</dbReference>
<evidence type="ECO:0000313" key="19">
    <source>
        <dbReference type="Proteomes" id="UP001209540"/>
    </source>
</evidence>
<dbReference type="SUPFAM" id="SSF53649">
    <property type="entry name" value="Alkaline phosphatase-like"/>
    <property type="match status" value="1"/>
</dbReference>
<keyword evidence="9 15" id="KW-0464">Manganese</keyword>
<name>A0AAD5K8V4_9FUNG</name>
<dbReference type="PANTHER" id="PTHR31637:SF0">
    <property type="entry name" value="2,3-BISPHOSPHOGLYCERATE-INDEPENDENT PHOSPHOGLYCERATE MUTASE"/>
    <property type="match status" value="1"/>
</dbReference>
<feature type="domain" description="Metalloenzyme" evidence="16">
    <location>
        <begin position="17"/>
        <end position="507"/>
    </location>
</feature>
<dbReference type="GO" id="GO:0006096">
    <property type="term" value="P:glycolytic process"/>
    <property type="evidence" value="ECO:0007669"/>
    <property type="project" value="UniProtKB-KW"/>
</dbReference>
<organism evidence="18 19">
    <name type="scientific">Phascolomyces articulosus</name>
    <dbReference type="NCBI Taxonomy" id="60185"/>
    <lineage>
        <taxon>Eukaryota</taxon>
        <taxon>Fungi</taxon>
        <taxon>Fungi incertae sedis</taxon>
        <taxon>Mucoromycota</taxon>
        <taxon>Mucoromycotina</taxon>
        <taxon>Mucoromycetes</taxon>
        <taxon>Mucorales</taxon>
        <taxon>Lichtheimiaceae</taxon>
        <taxon>Phascolomyces</taxon>
    </lineage>
</organism>
<comment type="catalytic activity">
    <reaction evidence="1">
        <text>(2R)-2-phosphoglycerate = (2R)-3-phosphoglycerate</text>
        <dbReference type="Rhea" id="RHEA:15901"/>
        <dbReference type="ChEBI" id="CHEBI:58272"/>
        <dbReference type="ChEBI" id="CHEBI:58289"/>
        <dbReference type="EC" id="5.4.2.12"/>
    </reaction>
</comment>
<evidence type="ECO:0000256" key="3">
    <source>
        <dbReference type="ARBA" id="ARBA00002315"/>
    </source>
</evidence>
<protein>
    <recommendedName>
        <fullName evidence="11">2,3-bisphosphoglycerate-independent phosphoglycerate mutase</fullName>
        <ecNumber evidence="6">5.4.2.12</ecNumber>
    </recommendedName>
    <alternativeName>
        <fullName evidence="12">Cofactor-independent phosphoglycerate mutase homolog</fullName>
    </alternativeName>
</protein>
<feature type="active site" description="Phosphoserine intermediate" evidence="13">
    <location>
        <position position="76"/>
    </location>
</feature>
<feature type="binding site" evidence="14">
    <location>
        <position position="137"/>
    </location>
    <ligand>
        <name>substrate</name>
    </ligand>
</feature>
<dbReference type="InterPro" id="IPR005995">
    <property type="entry name" value="Pgm_bpd_ind"/>
</dbReference>
<feature type="binding site" evidence="15">
    <location>
        <position position="450"/>
    </location>
    <ligand>
        <name>Mn(2+)</name>
        <dbReference type="ChEBI" id="CHEBI:29035"/>
        <label>2</label>
    </ligand>
</feature>
<dbReference type="FunFam" id="3.40.720.10:FF:000001">
    <property type="entry name" value="2,3-bisphosphoglycerate-independent phosphoglycerate mutase"/>
    <property type="match status" value="1"/>
</dbReference>
<dbReference type="HAMAP" id="MF_01038">
    <property type="entry name" value="GpmI"/>
    <property type="match status" value="1"/>
</dbReference>
<dbReference type="InterPro" id="IPR036646">
    <property type="entry name" value="PGAM_B_sf"/>
</dbReference>
<dbReference type="Pfam" id="PF06415">
    <property type="entry name" value="iPGM_N"/>
    <property type="match status" value="1"/>
</dbReference>
<dbReference type="PANTHER" id="PTHR31637">
    <property type="entry name" value="2,3-BISPHOSPHOGLYCERATE-INDEPENDENT PHOSPHOGLYCERATE MUTASE"/>
    <property type="match status" value="1"/>
</dbReference>
<evidence type="ECO:0000256" key="5">
    <source>
        <dbReference type="ARBA" id="ARBA00008819"/>
    </source>
</evidence>
<keyword evidence="7 15" id="KW-0479">Metal-binding</keyword>
<feature type="domain" description="BPG-independent PGAM N-terminal" evidence="17">
    <location>
        <begin position="96"/>
        <end position="305"/>
    </location>
</feature>
<evidence type="ECO:0000256" key="14">
    <source>
        <dbReference type="PIRSR" id="PIRSR001492-2"/>
    </source>
</evidence>
<evidence type="ECO:0000256" key="10">
    <source>
        <dbReference type="ARBA" id="ARBA00023235"/>
    </source>
</evidence>
<feature type="binding site" evidence="14">
    <location>
        <begin position="270"/>
        <end position="273"/>
    </location>
    <ligand>
        <name>substrate</name>
    </ligand>
</feature>
<evidence type="ECO:0000256" key="12">
    <source>
        <dbReference type="ARBA" id="ARBA00083354"/>
    </source>
</evidence>
<evidence type="ECO:0000256" key="1">
    <source>
        <dbReference type="ARBA" id="ARBA00000370"/>
    </source>
</evidence>
<dbReference type="Gene3D" id="3.40.720.10">
    <property type="entry name" value="Alkaline Phosphatase, subunit A"/>
    <property type="match status" value="1"/>
</dbReference>
<dbReference type="PIRSF" id="PIRSF001492">
    <property type="entry name" value="IPGAM"/>
    <property type="match status" value="1"/>
</dbReference>
<reference evidence="18" key="1">
    <citation type="journal article" date="2022" name="IScience">
        <title>Evolution of zygomycete secretomes and the origins of terrestrial fungal ecologies.</title>
        <authorList>
            <person name="Chang Y."/>
            <person name="Wang Y."/>
            <person name="Mondo S."/>
            <person name="Ahrendt S."/>
            <person name="Andreopoulos W."/>
            <person name="Barry K."/>
            <person name="Beard J."/>
            <person name="Benny G.L."/>
            <person name="Blankenship S."/>
            <person name="Bonito G."/>
            <person name="Cuomo C."/>
            <person name="Desiro A."/>
            <person name="Gervers K.A."/>
            <person name="Hundley H."/>
            <person name="Kuo A."/>
            <person name="LaButti K."/>
            <person name="Lang B.F."/>
            <person name="Lipzen A."/>
            <person name="O'Donnell K."/>
            <person name="Pangilinan J."/>
            <person name="Reynolds N."/>
            <person name="Sandor L."/>
            <person name="Smith M.E."/>
            <person name="Tsang A."/>
            <person name="Grigoriev I.V."/>
            <person name="Stajich J.E."/>
            <person name="Spatafora J.W."/>
        </authorList>
    </citation>
    <scope>NUCLEOTIDE SEQUENCE</scope>
    <source>
        <strain evidence="18">RSA 2281</strain>
    </source>
</reference>
<feature type="binding site" evidence="15">
    <location>
        <position position="469"/>
    </location>
    <ligand>
        <name>Mn(2+)</name>
        <dbReference type="ChEBI" id="CHEBI:29035"/>
        <label>1</label>
    </ligand>
</feature>
<keyword evidence="10" id="KW-0413">Isomerase</keyword>
<dbReference type="Pfam" id="PF01676">
    <property type="entry name" value="Metalloenzyme"/>
    <property type="match status" value="1"/>
</dbReference>
<feature type="binding site" evidence="14">
    <location>
        <position position="199"/>
    </location>
    <ligand>
        <name>substrate</name>
    </ligand>
</feature>
<reference evidence="18" key="2">
    <citation type="submission" date="2023-02" db="EMBL/GenBank/DDBJ databases">
        <authorList>
            <consortium name="DOE Joint Genome Institute"/>
            <person name="Mondo S.J."/>
            <person name="Chang Y."/>
            <person name="Wang Y."/>
            <person name="Ahrendt S."/>
            <person name="Andreopoulos W."/>
            <person name="Barry K."/>
            <person name="Beard J."/>
            <person name="Benny G.L."/>
            <person name="Blankenship S."/>
            <person name="Bonito G."/>
            <person name="Cuomo C."/>
            <person name="Desiro A."/>
            <person name="Gervers K.A."/>
            <person name="Hundley H."/>
            <person name="Kuo A."/>
            <person name="LaButti K."/>
            <person name="Lang B.F."/>
            <person name="Lipzen A."/>
            <person name="O'Donnell K."/>
            <person name="Pangilinan J."/>
            <person name="Reynolds N."/>
            <person name="Sandor L."/>
            <person name="Smith M.W."/>
            <person name="Tsang A."/>
            <person name="Grigoriev I.V."/>
            <person name="Stajich J.E."/>
            <person name="Spatafora J.W."/>
        </authorList>
    </citation>
    <scope>NUCLEOTIDE SEQUENCE</scope>
    <source>
        <strain evidence="18">RSA 2281</strain>
    </source>
</reference>
<dbReference type="EMBL" id="JAIXMP010000004">
    <property type="protein sequence ID" value="KAI9274617.1"/>
    <property type="molecule type" value="Genomic_DNA"/>
</dbReference>
<feature type="binding site" evidence="15">
    <location>
        <position position="24"/>
    </location>
    <ligand>
        <name>Mn(2+)</name>
        <dbReference type="ChEBI" id="CHEBI:29035"/>
        <label>2</label>
    </ligand>
</feature>
<gene>
    <name evidence="18" type="ORF">BDA99DRAFT_533239</name>
</gene>
<evidence type="ECO:0000256" key="13">
    <source>
        <dbReference type="PIRSR" id="PIRSR001492-1"/>
    </source>
</evidence>
<dbReference type="CDD" id="cd16010">
    <property type="entry name" value="iPGM"/>
    <property type="match status" value="1"/>
</dbReference>
<evidence type="ECO:0000256" key="4">
    <source>
        <dbReference type="ARBA" id="ARBA00004798"/>
    </source>
</evidence>
<sequence>MPGGGEMPKEKQAPKENVCLICIDGWGVSPKEDPKGDAIRNADTPVMDELEKDDLYTTISAHGLSVGLPDKLMGNSEVGHLNIGAGRVVYQDIVRIDLAVKNKEFGKIPNIKNAFEHAKANNNRIHFIGLVSDGGVHSHIDHLICLLEAAKDAGVKDAFVQFIGDGRDTAPRSITKYVKQLQGAIDKLSYGKIATIVGRYYAMDRDKRWERVQVAFEGLTEGKGEKSDDPIKTIEERYSKDETDEFLKPIILSEEGRVKDGDTLFFFNFRSDRMREFNQAFGISPCPFDATVPKDLAIYNMTQYKSDFPFKVAFEPQQMNNVLAEWLSKNGIAQIHVAETEKYAHVTFFFNGGTEAQFDKEDRALIPSPKVATYDLQPEMSSHAVAERVAEAIQTDKYPFVMCNFAPPDMVGHTGKYNAAVKAVAATDKGIGIIRDACKKHGYILMITADHGNAEKMLSDDGKNPHTAHTTADVPFIVTSNKYKFIENTKGCLADVAPTILHVMGIDVPKEMTGHNLVQ</sequence>
<accession>A0AAD5K8V4</accession>
<dbReference type="Gene3D" id="3.40.1450.10">
    <property type="entry name" value="BPG-independent phosphoglycerate mutase, domain B"/>
    <property type="match status" value="1"/>
</dbReference>
<dbReference type="GO" id="GO:0004619">
    <property type="term" value="F:phosphoglycerate mutase activity"/>
    <property type="evidence" value="ECO:0007669"/>
    <property type="project" value="UniProtKB-EC"/>
</dbReference>
<feature type="binding site" evidence="14">
    <location>
        <begin position="167"/>
        <end position="168"/>
    </location>
    <ligand>
        <name>substrate</name>
    </ligand>
</feature>
<keyword evidence="19" id="KW-1185">Reference proteome</keyword>
<dbReference type="GO" id="GO:0005737">
    <property type="term" value="C:cytoplasm"/>
    <property type="evidence" value="ECO:0007669"/>
    <property type="project" value="InterPro"/>
</dbReference>
<feature type="binding site" evidence="15">
    <location>
        <position position="451"/>
    </location>
    <ligand>
        <name>Mn(2+)</name>
        <dbReference type="ChEBI" id="CHEBI:29035"/>
        <label>2</label>
    </ligand>
</feature>
<dbReference type="NCBIfam" id="TIGR01307">
    <property type="entry name" value="pgm_bpd_ind"/>
    <property type="match status" value="1"/>
</dbReference>
<dbReference type="GO" id="GO:0030145">
    <property type="term" value="F:manganese ion binding"/>
    <property type="evidence" value="ECO:0007669"/>
    <property type="project" value="InterPro"/>
</dbReference>
<feature type="binding site" evidence="15">
    <location>
        <position position="409"/>
    </location>
    <ligand>
        <name>Mn(2+)</name>
        <dbReference type="ChEBI" id="CHEBI:29035"/>
        <label>1</label>
    </ligand>
</feature>
<feature type="binding site" evidence="14">
    <location>
        <position position="342"/>
    </location>
    <ligand>
        <name>substrate</name>
    </ligand>
</feature>
<evidence type="ECO:0000256" key="7">
    <source>
        <dbReference type="ARBA" id="ARBA00022723"/>
    </source>
</evidence>
<evidence type="ECO:0000256" key="9">
    <source>
        <dbReference type="ARBA" id="ARBA00023211"/>
    </source>
</evidence>
<evidence type="ECO:0000256" key="6">
    <source>
        <dbReference type="ARBA" id="ARBA00012026"/>
    </source>
</evidence>
<evidence type="ECO:0000256" key="15">
    <source>
        <dbReference type="PIRSR" id="PIRSR001492-3"/>
    </source>
</evidence>